<reference evidence="4 5" key="1">
    <citation type="submission" date="2019-06" db="EMBL/GenBank/DDBJ databases">
        <title>The genome of Shewanella sp. SM1901.</title>
        <authorList>
            <person name="Cha Q."/>
        </authorList>
    </citation>
    <scope>NUCLEOTIDE SEQUENCE [LARGE SCALE GENOMIC DNA]</scope>
    <source>
        <strain evidence="4 5">SM1901</strain>
    </source>
</reference>
<sequence length="599" mass="68129">MIERKKQQMTRDKVSRLVNWGHWFAFFNGILAMLIGARYIGSVGYPDTIIGWSYLAISTIGHFTFLAFIGYLIFIFPITLLLPYSKILRGFAAFIASLGLYTLLYDTIIYDDYGIHLSPFAFDLAWQDLNALLHSTSYIITPIVIVIVELTAANFLWKRIDKIQKKQWGNKVVLFVGICFVSSHLIHIWADATNMTEITRFDDAYPVSYPATARSFMENHGIDSSMQPTESRSNKSRKLSYPINPMQCTADSDSQPNILFISIDSLRADMLDSDTMPFLSQYRLKNQRFMNHYVGGTDFDTSMFTLMYGLQGNYSDRKEFDNTSPILTNILTQQGYQLAMFAPQNDGYTAKSAMFNGINIHISEGDNGSADADINTINAVNAWQPNQTQPWFALVNLTAPKDYDTPVGFLGVQTIKPHMPLKPAQKVLFNQYRQSLNFIDQQLETLLNNVSDDTVVLITGTYGQVFTSNANDARNDLSPGNVKVPLIIHWPDSTHGNKVNYRTSHYGIAPTLLSHVLGCTNPSTDYSSGRNLLEPNDQTWVYIGDSRRFAIYQKSEITVLDRFGKYRIYDVDYKKRLDKKMSAPELIQVMREGRRLYNQ</sequence>
<evidence type="ECO:0000313" key="5">
    <source>
        <dbReference type="Proteomes" id="UP000319809"/>
    </source>
</evidence>
<dbReference type="PIRSF" id="PIRSF004950">
    <property type="entry name" value="Mmb_sulf_HI0842"/>
    <property type="match status" value="1"/>
</dbReference>
<feature type="transmembrane region" description="Helical" evidence="1">
    <location>
        <begin position="60"/>
        <end position="84"/>
    </location>
</feature>
<accession>A0A4Y5YE02</accession>
<dbReference type="Proteomes" id="UP000319809">
    <property type="component" value="Chromosome"/>
</dbReference>
<dbReference type="Pfam" id="PF00884">
    <property type="entry name" value="Sulfatase"/>
    <property type="match status" value="1"/>
</dbReference>
<dbReference type="PANTHER" id="PTHR43751:SF3">
    <property type="entry name" value="SULFATASE N-TERMINAL DOMAIN-CONTAINING PROTEIN"/>
    <property type="match status" value="1"/>
</dbReference>
<dbReference type="InterPro" id="IPR024588">
    <property type="entry name" value="YejM_N"/>
</dbReference>
<feature type="domain" description="Inner membrane protein YejM N-terminal" evidence="3">
    <location>
        <begin position="8"/>
        <end position="248"/>
    </location>
</feature>
<evidence type="ECO:0000256" key="1">
    <source>
        <dbReference type="SAM" id="Phobius"/>
    </source>
</evidence>
<organism evidence="4 5">
    <name type="scientific">Shewanella polaris</name>
    <dbReference type="NCBI Taxonomy" id="2588449"/>
    <lineage>
        <taxon>Bacteria</taxon>
        <taxon>Pseudomonadati</taxon>
        <taxon>Pseudomonadota</taxon>
        <taxon>Gammaproteobacteria</taxon>
        <taxon>Alteromonadales</taxon>
        <taxon>Shewanellaceae</taxon>
        <taxon>Shewanella</taxon>
    </lineage>
</organism>
<proteinExistence type="predicted"/>
<feature type="transmembrane region" description="Helical" evidence="1">
    <location>
        <begin position="169"/>
        <end position="190"/>
    </location>
</feature>
<keyword evidence="1" id="KW-1133">Transmembrane helix</keyword>
<dbReference type="Gene3D" id="3.40.720.10">
    <property type="entry name" value="Alkaline Phosphatase, subunit A"/>
    <property type="match status" value="1"/>
</dbReference>
<evidence type="ECO:0000259" key="3">
    <source>
        <dbReference type="Pfam" id="PF11893"/>
    </source>
</evidence>
<feature type="transmembrane region" description="Helical" evidence="1">
    <location>
        <begin position="138"/>
        <end position="157"/>
    </location>
</feature>
<dbReference type="SUPFAM" id="SSF53649">
    <property type="entry name" value="Alkaline phosphatase-like"/>
    <property type="match status" value="1"/>
</dbReference>
<dbReference type="Pfam" id="PF11893">
    <property type="entry name" value="DUF3413"/>
    <property type="match status" value="1"/>
</dbReference>
<dbReference type="RefSeq" id="WP_137221432.1">
    <property type="nucleotide sequence ID" value="NZ_CP041036.1"/>
</dbReference>
<name>A0A4Y5YE02_9GAMM</name>
<dbReference type="AlphaFoldDB" id="A0A4Y5YE02"/>
<dbReference type="EMBL" id="CP041036">
    <property type="protein sequence ID" value="QDE30789.1"/>
    <property type="molecule type" value="Genomic_DNA"/>
</dbReference>
<keyword evidence="1" id="KW-0812">Transmembrane</keyword>
<protein>
    <submittedName>
        <fullName evidence="4">DUF3413 domain-containing protein</fullName>
    </submittedName>
</protein>
<keyword evidence="1" id="KW-0472">Membrane</keyword>
<keyword evidence="5" id="KW-1185">Reference proteome</keyword>
<dbReference type="InterPro" id="IPR012159">
    <property type="entry name" value="YejM-like"/>
</dbReference>
<dbReference type="KEGG" id="spol:FH971_07315"/>
<evidence type="ECO:0000313" key="4">
    <source>
        <dbReference type="EMBL" id="QDE30789.1"/>
    </source>
</evidence>
<dbReference type="InterPro" id="IPR052701">
    <property type="entry name" value="GAG_Ulvan_Degrading_Sulfatases"/>
</dbReference>
<dbReference type="InterPro" id="IPR000917">
    <property type="entry name" value="Sulfatase_N"/>
</dbReference>
<feature type="domain" description="Sulfatase N-terminal" evidence="2">
    <location>
        <begin position="256"/>
        <end position="516"/>
    </location>
</feature>
<dbReference type="PANTHER" id="PTHR43751">
    <property type="entry name" value="SULFATASE"/>
    <property type="match status" value="1"/>
</dbReference>
<feature type="transmembrane region" description="Helical" evidence="1">
    <location>
        <begin position="20"/>
        <end position="40"/>
    </location>
</feature>
<feature type="transmembrane region" description="Helical" evidence="1">
    <location>
        <begin position="91"/>
        <end position="110"/>
    </location>
</feature>
<gene>
    <name evidence="4" type="ORF">FH971_07315</name>
</gene>
<dbReference type="InterPro" id="IPR017850">
    <property type="entry name" value="Alkaline_phosphatase_core_sf"/>
</dbReference>
<evidence type="ECO:0000259" key="2">
    <source>
        <dbReference type="Pfam" id="PF00884"/>
    </source>
</evidence>